<organism evidence="1 2">
    <name type="scientific">Lysinibacillus odysseyi 34hs-1 = NBRC 100172</name>
    <dbReference type="NCBI Taxonomy" id="1220589"/>
    <lineage>
        <taxon>Bacteria</taxon>
        <taxon>Bacillati</taxon>
        <taxon>Bacillota</taxon>
        <taxon>Bacilli</taxon>
        <taxon>Bacillales</taxon>
        <taxon>Bacillaceae</taxon>
        <taxon>Lysinibacillus</taxon>
    </lineage>
</organism>
<evidence type="ECO:0000313" key="2">
    <source>
        <dbReference type="Proteomes" id="UP000030437"/>
    </source>
</evidence>
<reference evidence="1 2" key="1">
    <citation type="submission" date="2014-02" db="EMBL/GenBank/DDBJ databases">
        <title>Draft genome sequence of Lysinibacillus odysseyi NBRC 100172.</title>
        <authorList>
            <person name="Zhang F."/>
            <person name="Wang G."/>
            <person name="Zhang L."/>
        </authorList>
    </citation>
    <scope>NUCLEOTIDE SEQUENCE [LARGE SCALE GENOMIC DNA]</scope>
    <source>
        <strain evidence="1 2">NBRC 100172</strain>
    </source>
</reference>
<evidence type="ECO:0000313" key="1">
    <source>
        <dbReference type="EMBL" id="KGR85313.1"/>
    </source>
</evidence>
<dbReference type="EMBL" id="JPVP01000054">
    <property type="protein sequence ID" value="KGR85313.1"/>
    <property type="molecule type" value="Genomic_DNA"/>
</dbReference>
<accession>A0A0A3IR42</accession>
<keyword evidence="2" id="KW-1185">Reference proteome</keyword>
<protein>
    <submittedName>
        <fullName evidence="1">Uncharacterized protein</fullName>
    </submittedName>
</protein>
<dbReference type="RefSeq" id="WP_036153583.1">
    <property type="nucleotide sequence ID" value="NZ_AVCX01000007.1"/>
</dbReference>
<dbReference type="Proteomes" id="UP000030437">
    <property type="component" value="Unassembled WGS sequence"/>
</dbReference>
<sequence length="141" mass="15611">MQEVVSKEELTYEGMRKVLGGNGPGGLAPYAMAAYDFFAGDIRTILDPEATVVKKAMAIRFTFFKPAKLLDKAGDVIGAARDAGKAVDNVTDNSVVSVSRQPVQIIQNRYLNEIQQGRALDMFWRMVKLRLEIELKKLTSS</sequence>
<comment type="caution">
    <text evidence="1">The sequence shown here is derived from an EMBL/GenBank/DDBJ whole genome shotgun (WGS) entry which is preliminary data.</text>
</comment>
<dbReference type="eggNOG" id="COG3209">
    <property type="taxonomic scope" value="Bacteria"/>
</dbReference>
<proteinExistence type="predicted"/>
<dbReference type="AlphaFoldDB" id="A0A0A3IR42"/>
<gene>
    <name evidence="1" type="ORF">CD32_08695</name>
</gene>
<name>A0A0A3IR42_9BACI</name>